<evidence type="ECO:0000313" key="6">
    <source>
        <dbReference type="EMBL" id="SCU88976.1"/>
    </source>
</evidence>
<dbReference type="STRING" id="1266660.A0A1G4JFJ6"/>
<dbReference type="GO" id="GO:0003756">
    <property type="term" value="F:protein disulfide isomerase activity"/>
    <property type="evidence" value="ECO:0007669"/>
    <property type="project" value="EnsemblFungi"/>
</dbReference>
<dbReference type="SUPFAM" id="SSF52833">
    <property type="entry name" value="Thioredoxin-like"/>
    <property type="match status" value="1"/>
</dbReference>
<evidence type="ECO:0000256" key="3">
    <source>
        <dbReference type="SAM" id="Phobius"/>
    </source>
</evidence>
<dbReference type="GO" id="GO:0036503">
    <property type="term" value="P:ERAD pathway"/>
    <property type="evidence" value="ECO:0007669"/>
    <property type="project" value="EnsemblFungi"/>
</dbReference>
<keyword evidence="3" id="KW-1133">Transmembrane helix</keyword>
<keyword evidence="2 4" id="KW-0732">Signal</keyword>
<dbReference type="PANTHER" id="PTHR45672">
    <property type="entry name" value="PROTEIN DISULFIDE-ISOMERASE C17H9.14C-RELATED"/>
    <property type="match status" value="1"/>
</dbReference>
<dbReference type="GO" id="GO:0006621">
    <property type="term" value="P:protein retention in ER lumen"/>
    <property type="evidence" value="ECO:0007669"/>
    <property type="project" value="EnsemblFungi"/>
</dbReference>
<evidence type="ECO:0000256" key="4">
    <source>
        <dbReference type="SAM" id="SignalP"/>
    </source>
</evidence>
<feature type="signal peptide" evidence="4">
    <location>
        <begin position="1"/>
        <end position="19"/>
    </location>
</feature>
<dbReference type="GO" id="GO:0006457">
    <property type="term" value="P:protein folding"/>
    <property type="evidence" value="ECO:0007669"/>
    <property type="project" value="TreeGrafter"/>
</dbReference>
<evidence type="ECO:0000256" key="1">
    <source>
        <dbReference type="ARBA" id="ARBA00006347"/>
    </source>
</evidence>
<feature type="chain" id="PRO_5009236026" evidence="4">
    <location>
        <begin position="20"/>
        <end position="699"/>
    </location>
</feature>
<sequence>MLFKLLWYLLVGAPVLVCCSNSKLEQLDTDTLAFPEPLTAINFDMEMSKHLHLVEFYSPYCHHCKALAPTWEKTWRTFFNEGRKLNISLVQINCVESGDLCARERINSYPAIKLYGPSGFIKDYPDSLKRTSEALINFARQEALNVDNFDSTLLESQSISLKGSELLRLLAGAAEKSYLVSFWPSSSLDRPDNSDVAFEKCNVCPAFQKTWTVISNNLPNEGYVTAHVNCETERIVCEELGFNDLAELRNHRQNRAPRVALIVPNKETNNFFPYTGGDQSVRAIEDFALRTNANAQIPDVDEKALRALVSEFQPIKQTAEEIDTTVHVVFKYDAGTVVPEDFDILEQLIEPVSKIPNTYLHKSTDDLKQLSHDLYTDLYQAVNQLPEERDIFPNEEFFTMTTLTQYPTFFIFKQNGLIPSVFHGYSTTEMRNLELILDWINRNTLPVINELTPTTYEGLLNFFPDWYEYMTIMFVDSSDNELSQSMKFINDCILSTYDFESVRSQNLMEEIRRQRSRKAEEVENLTAKHATSSSIVDKMREEIAHDDGHRVLFAFLDLAKYRSLLNDEGLRAGGRHYQNGEVIIIDKKTTLSFYENDIQGNMLTMRNPSGLKETLSTLVFPSSIGSNPIVGTKVDKIQARLFSILGLFKGPGIVGYLLVFILIILVTRLPTLTRKLSIARKYRNRRDVTGILGRQKSKD</sequence>
<dbReference type="EMBL" id="LT598455">
    <property type="protein sequence ID" value="SCU88976.1"/>
    <property type="molecule type" value="Genomic_DNA"/>
</dbReference>
<dbReference type="GO" id="GO:0051082">
    <property type="term" value="F:unfolded protein binding"/>
    <property type="evidence" value="ECO:0007669"/>
    <property type="project" value="EnsemblFungi"/>
</dbReference>
<dbReference type="InterPro" id="IPR013766">
    <property type="entry name" value="Thioredoxin_domain"/>
</dbReference>
<keyword evidence="3" id="KW-0812">Transmembrane</keyword>
<dbReference type="InterPro" id="IPR036249">
    <property type="entry name" value="Thioredoxin-like_sf"/>
</dbReference>
<dbReference type="AlphaFoldDB" id="A0A1G4JFJ6"/>
<evidence type="ECO:0000259" key="5">
    <source>
        <dbReference type="PROSITE" id="PS51352"/>
    </source>
</evidence>
<keyword evidence="3" id="KW-0472">Membrane</keyword>
<reference evidence="7" key="1">
    <citation type="submission" date="2016-03" db="EMBL/GenBank/DDBJ databases">
        <authorList>
            <person name="Devillers H."/>
        </authorList>
    </citation>
    <scope>NUCLEOTIDE SEQUENCE [LARGE SCALE GENOMIC DNA]</scope>
</reference>
<evidence type="ECO:0000256" key="2">
    <source>
        <dbReference type="ARBA" id="ARBA00022729"/>
    </source>
</evidence>
<dbReference type="Gene3D" id="3.40.30.10">
    <property type="entry name" value="Glutaredoxin"/>
    <property type="match status" value="1"/>
</dbReference>
<accession>A0A1G4JFJ6</accession>
<dbReference type="PANTHER" id="PTHR45672:SF3">
    <property type="entry name" value="THIOREDOXIN DOMAIN-CONTAINING PROTEIN 5"/>
    <property type="match status" value="1"/>
</dbReference>
<organism evidence="6 7">
    <name type="scientific">Lachancea dasiensis</name>
    <dbReference type="NCBI Taxonomy" id="1072105"/>
    <lineage>
        <taxon>Eukaryota</taxon>
        <taxon>Fungi</taxon>
        <taxon>Dikarya</taxon>
        <taxon>Ascomycota</taxon>
        <taxon>Saccharomycotina</taxon>
        <taxon>Saccharomycetes</taxon>
        <taxon>Saccharomycetales</taxon>
        <taxon>Saccharomycetaceae</taxon>
        <taxon>Lachancea</taxon>
    </lineage>
</organism>
<protein>
    <submittedName>
        <fullName evidence="6">LADA_0E13036g1_1</fullName>
    </submittedName>
</protein>
<dbReference type="PROSITE" id="PS51352">
    <property type="entry name" value="THIOREDOXIN_2"/>
    <property type="match status" value="1"/>
</dbReference>
<dbReference type="Pfam" id="PF00085">
    <property type="entry name" value="Thioredoxin"/>
    <property type="match status" value="1"/>
</dbReference>
<evidence type="ECO:0000313" key="7">
    <source>
        <dbReference type="Proteomes" id="UP000190274"/>
    </source>
</evidence>
<dbReference type="CDD" id="cd02961">
    <property type="entry name" value="PDI_a_family"/>
    <property type="match status" value="1"/>
</dbReference>
<proteinExistence type="inferred from homology"/>
<dbReference type="Proteomes" id="UP000190274">
    <property type="component" value="Chromosome E"/>
</dbReference>
<dbReference type="GO" id="GO:0005789">
    <property type="term" value="C:endoplasmic reticulum membrane"/>
    <property type="evidence" value="ECO:0007669"/>
    <property type="project" value="EnsemblFungi"/>
</dbReference>
<feature type="transmembrane region" description="Helical" evidence="3">
    <location>
        <begin position="653"/>
        <end position="673"/>
    </location>
</feature>
<name>A0A1G4JFJ6_9SACH</name>
<comment type="similarity">
    <text evidence="1">Belongs to the protein disulfide isomerase family.</text>
</comment>
<dbReference type="InterPro" id="IPR051063">
    <property type="entry name" value="PDI"/>
</dbReference>
<dbReference type="GO" id="GO:0019153">
    <property type="term" value="F:protein-disulfide reductase (glutathione) activity"/>
    <property type="evidence" value="ECO:0007669"/>
    <property type="project" value="EnsemblFungi"/>
</dbReference>
<feature type="domain" description="Thioredoxin" evidence="5">
    <location>
        <begin position="27"/>
        <end position="144"/>
    </location>
</feature>
<dbReference type="OrthoDB" id="72053at2759"/>
<keyword evidence="7" id="KW-1185">Reference proteome</keyword>
<gene>
    <name evidence="6" type="ORF">LADA_0E13036G</name>
</gene>